<comment type="caution">
    <text evidence="8">The sequence shown here is derived from an EMBL/GenBank/DDBJ whole genome shotgun (WGS) entry which is preliminary data.</text>
</comment>
<evidence type="ECO:0000256" key="6">
    <source>
        <dbReference type="RuleBase" id="RU361156"/>
    </source>
</evidence>
<dbReference type="Proteomes" id="UP000235392">
    <property type="component" value="Unassembled WGS sequence"/>
</dbReference>
<evidence type="ECO:0000256" key="1">
    <source>
        <dbReference type="ARBA" id="ARBA00009431"/>
    </source>
</evidence>
<dbReference type="Gene3D" id="1.10.287.410">
    <property type="match status" value="1"/>
</dbReference>
<dbReference type="EC" id="3.4.16.-" evidence="6"/>
<evidence type="ECO:0000313" key="10">
    <source>
        <dbReference type="Proteomes" id="UP000235388"/>
    </source>
</evidence>
<dbReference type="Proteomes" id="UP000235388">
    <property type="component" value="Unassembled WGS sequence"/>
</dbReference>
<dbReference type="Pfam" id="PF00450">
    <property type="entry name" value="Peptidase_S10"/>
    <property type="match status" value="1"/>
</dbReference>
<dbReference type="PANTHER" id="PTHR11802:SF64">
    <property type="entry name" value="CARBOXYPEPTIDASE"/>
    <property type="match status" value="1"/>
</dbReference>
<name>A0A2N5UKZ7_9BASI</name>
<feature type="compositionally biased region" description="Polar residues" evidence="7">
    <location>
        <begin position="543"/>
        <end position="554"/>
    </location>
</feature>
<dbReference type="GO" id="GO:0006508">
    <property type="term" value="P:proteolysis"/>
    <property type="evidence" value="ECO:0007669"/>
    <property type="project" value="UniProtKB-KW"/>
</dbReference>
<evidence type="ECO:0000313" key="9">
    <source>
        <dbReference type="EMBL" id="PLW39486.1"/>
    </source>
</evidence>
<sequence>MGLAVLTFEIVMMIVLTNRPATGGRIVRRESELEKQTLEPRRTHGQVLVIDGVIGGGPAGEPDNLGTDPIDRSQQFKNLLLHNSTGIDPTFNNSSVQIIGSPSVCSNSPDQPASLTGYISLDPSRSLFFWYLEARRNPNQAPLILWLNGGPGSSSMIGLFQENGPCRIKLDSRGFDPNPESWNENANMIYIDQPVGTGYSYGTKTAKNTSEAMIDLYESIQLFLAHPLFSKFVGRPFGVWTESYGGHYAPVLVDHILEMNSQLAGTNQPGKVTIPINSLGIGNGLTNPLVQYNSYITYAKSNPYNQSLVPKEVIDAANIDFVTPTTGCYDLIKTCQASLKAENCRQAQSFCNRKILSTLAGNRDVYDVRQVESNPYPPALIPILNDVKWKSMIGVPPTVNWTESNEDVYMDFYSTGDWMFDSSKQLERVIDAGVQTLIYAGDADFIVNYQGVEALVNSLNTTASKSFSTQNFSNWVIEDEVTGVYKTTNTLSYLRIFEAGHEVPAYGKGKLRIGQAAKAFFDQTISNRPLSAPLVVRNDDPRQNSNSNPSVASSFPCPTSYLLLPLFVGLLLSL</sequence>
<dbReference type="PRINTS" id="PR00724">
    <property type="entry name" value="CRBOXYPTASEC"/>
</dbReference>
<dbReference type="GO" id="GO:0000324">
    <property type="term" value="C:fungal-type vacuole"/>
    <property type="evidence" value="ECO:0007669"/>
    <property type="project" value="TreeGrafter"/>
</dbReference>
<gene>
    <name evidence="9" type="ORF">PCANC_16802</name>
    <name evidence="8" type="ORF">PCASD_10355</name>
</gene>
<dbReference type="PROSITE" id="PS00131">
    <property type="entry name" value="CARBOXYPEPT_SER_SER"/>
    <property type="match status" value="1"/>
</dbReference>
<dbReference type="Gene3D" id="3.40.50.1820">
    <property type="entry name" value="alpha/beta hydrolase"/>
    <property type="match status" value="1"/>
</dbReference>
<feature type="signal peptide" evidence="6">
    <location>
        <begin position="1"/>
        <end position="23"/>
    </location>
</feature>
<keyword evidence="5" id="KW-0325">Glycoprotein</keyword>
<dbReference type="EMBL" id="PGCI01000128">
    <property type="protein sequence ID" value="PLW38441.1"/>
    <property type="molecule type" value="Genomic_DNA"/>
</dbReference>
<dbReference type="OrthoDB" id="443318at2759"/>
<proteinExistence type="inferred from homology"/>
<evidence type="ECO:0000256" key="3">
    <source>
        <dbReference type="ARBA" id="ARBA00022670"/>
    </source>
</evidence>
<keyword evidence="2 6" id="KW-0121">Carboxypeptidase</keyword>
<dbReference type="GO" id="GO:0004185">
    <property type="term" value="F:serine-type carboxypeptidase activity"/>
    <property type="evidence" value="ECO:0007669"/>
    <property type="project" value="UniProtKB-UniRule"/>
</dbReference>
<dbReference type="EMBL" id="PGCJ01000194">
    <property type="protein sequence ID" value="PLW39486.1"/>
    <property type="molecule type" value="Genomic_DNA"/>
</dbReference>
<dbReference type="PANTHER" id="PTHR11802">
    <property type="entry name" value="SERINE PROTEASE FAMILY S10 SERINE CARBOXYPEPTIDASE"/>
    <property type="match status" value="1"/>
</dbReference>
<dbReference type="SUPFAM" id="SSF53474">
    <property type="entry name" value="alpha/beta-Hydrolases"/>
    <property type="match status" value="1"/>
</dbReference>
<protein>
    <recommendedName>
        <fullName evidence="6">Carboxypeptidase</fullName>
        <ecNumber evidence="6">3.4.16.-</ecNumber>
    </recommendedName>
</protein>
<dbReference type="STRING" id="200324.A0A2N5UKZ7"/>
<evidence type="ECO:0000313" key="11">
    <source>
        <dbReference type="Proteomes" id="UP000235392"/>
    </source>
</evidence>
<keyword evidence="4 6" id="KW-0378">Hydrolase</keyword>
<organism evidence="8 11">
    <name type="scientific">Puccinia coronata f. sp. avenae</name>
    <dbReference type="NCBI Taxonomy" id="200324"/>
    <lineage>
        <taxon>Eukaryota</taxon>
        <taxon>Fungi</taxon>
        <taxon>Dikarya</taxon>
        <taxon>Basidiomycota</taxon>
        <taxon>Pucciniomycotina</taxon>
        <taxon>Pucciniomycetes</taxon>
        <taxon>Pucciniales</taxon>
        <taxon>Pucciniaceae</taxon>
        <taxon>Puccinia</taxon>
    </lineage>
</organism>
<keyword evidence="6" id="KW-0732">Signal</keyword>
<evidence type="ECO:0000313" key="8">
    <source>
        <dbReference type="EMBL" id="PLW38441.1"/>
    </source>
</evidence>
<keyword evidence="10" id="KW-1185">Reference proteome</keyword>
<evidence type="ECO:0000256" key="4">
    <source>
        <dbReference type="ARBA" id="ARBA00022801"/>
    </source>
</evidence>
<dbReference type="InterPro" id="IPR001563">
    <property type="entry name" value="Peptidase_S10"/>
</dbReference>
<keyword evidence="3 6" id="KW-0645">Protease</keyword>
<reference evidence="10 11" key="1">
    <citation type="submission" date="2017-11" db="EMBL/GenBank/DDBJ databases">
        <title>De novo assembly and phasing of dikaryotic genomes from two isolates of Puccinia coronata f. sp. avenae, the causal agent of oat crown rust.</title>
        <authorList>
            <person name="Miller M.E."/>
            <person name="Zhang Y."/>
            <person name="Omidvar V."/>
            <person name="Sperschneider J."/>
            <person name="Schwessinger B."/>
            <person name="Raley C."/>
            <person name="Palmer J.M."/>
            <person name="Garnica D."/>
            <person name="Upadhyaya N."/>
            <person name="Rathjen J."/>
            <person name="Taylor J.M."/>
            <person name="Park R.F."/>
            <person name="Dodds P.N."/>
            <person name="Hirsch C.D."/>
            <person name="Kianian S.F."/>
            <person name="Figueroa M."/>
        </authorList>
    </citation>
    <scope>NUCLEOTIDE SEQUENCE [LARGE SCALE GENOMIC DNA]</scope>
    <source>
        <strain evidence="9">12NC29</strain>
        <strain evidence="8">12SD80</strain>
    </source>
</reference>
<dbReference type="AlphaFoldDB" id="A0A2N5UKZ7"/>
<evidence type="ECO:0000256" key="7">
    <source>
        <dbReference type="SAM" id="MobiDB-lite"/>
    </source>
</evidence>
<comment type="similarity">
    <text evidence="1 6">Belongs to the peptidase S10 family.</text>
</comment>
<feature type="region of interest" description="Disordered" evidence="7">
    <location>
        <begin position="533"/>
        <end position="554"/>
    </location>
</feature>
<evidence type="ECO:0000256" key="5">
    <source>
        <dbReference type="ARBA" id="ARBA00023180"/>
    </source>
</evidence>
<dbReference type="InterPro" id="IPR029058">
    <property type="entry name" value="AB_hydrolase_fold"/>
</dbReference>
<dbReference type="InterPro" id="IPR018202">
    <property type="entry name" value="Ser_caboxypep_ser_AS"/>
</dbReference>
<evidence type="ECO:0000256" key="2">
    <source>
        <dbReference type="ARBA" id="ARBA00022645"/>
    </source>
</evidence>
<accession>A0A2N5UKZ7</accession>
<feature type="chain" id="PRO_5015019239" description="Carboxypeptidase" evidence="6">
    <location>
        <begin position="24"/>
        <end position="574"/>
    </location>
</feature>